<dbReference type="PROSITE" id="PS51450">
    <property type="entry name" value="LRR"/>
    <property type="match status" value="1"/>
</dbReference>
<evidence type="ECO:0000313" key="1">
    <source>
        <dbReference type="EMBL" id="GBP04626.1"/>
    </source>
</evidence>
<organism evidence="1 2">
    <name type="scientific">Eumeta variegata</name>
    <name type="common">Bagworm moth</name>
    <name type="synonym">Eumeta japonica</name>
    <dbReference type="NCBI Taxonomy" id="151549"/>
    <lineage>
        <taxon>Eukaryota</taxon>
        <taxon>Metazoa</taxon>
        <taxon>Ecdysozoa</taxon>
        <taxon>Arthropoda</taxon>
        <taxon>Hexapoda</taxon>
        <taxon>Insecta</taxon>
        <taxon>Pterygota</taxon>
        <taxon>Neoptera</taxon>
        <taxon>Endopterygota</taxon>
        <taxon>Lepidoptera</taxon>
        <taxon>Glossata</taxon>
        <taxon>Ditrysia</taxon>
        <taxon>Tineoidea</taxon>
        <taxon>Psychidae</taxon>
        <taxon>Oiketicinae</taxon>
        <taxon>Eumeta</taxon>
    </lineage>
</organism>
<dbReference type="AlphaFoldDB" id="A0A4C1SRT9"/>
<dbReference type="Proteomes" id="UP000299102">
    <property type="component" value="Unassembled WGS sequence"/>
</dbReference>
<dbReference type="Gene3D" id="3.80.10.10">
    <property type="entry name" value="Ribonuclease Inhibitor"/>
    <property type="match status" value="1"/>
</dbReference>
<evidence type="ECO:0000313" key="2">
    <source>
        <dbReference type="Proteomes" id="UP000299102"/>
    </source>
</evidence>
<keyword evidence="2" id="KW-1185">Reference proteome</keyword>
<proteinExistence type="predicted"/>
<dbReference type="OrthoDB" id="27917at2759"/>
<comment type="caution">
    <text evidence="1">The sequence shown here is derived from an EMBL/GenBank/DDBJ whole genome shotgun (WGS) entry which is preliminary data.</text>
</comment>
<gene>
    <name evidence="1" type="primary">DRC3</name>
    <name evidence="1" type="ORF">EVAR_71940_1</name>
</gene>
<sequence>MLVNLKELDLSFNYIERIENLDKLIERLRFLNNLKVLNLEGNPLAKQPDFSLAEYVAAILPQQTTDYYLSKLKCKHAYGNCLFEEVVPTPHLDHRLLPSTKALNTFDTAGYTNTVTKKRELRVIEADQEIELRARAQLAKEKQDAERLSLSFVEHLNEHQLYKSLWKGDEDGHTYDGGFPADDLAEEYDRDIFELTQEIYKLGLQNSKNVNRKLKSLIVEAIVLFQRRLQEMIAKLVEQAQPVFSQLRDVAVHFSENLNEIVNRYIATKLALQDFKDIPCELQNCMEDRETIANLVAGMKDYHTQRIDEREDRLMTRSKAFIDDMIDELNK</sequence>
<dbReference type="EMBL" id="BGZK01003798">
    <property type="protein sequence ID" value="GBP04626.1"/>
    <property type="molecule type" value="Genomic_DNA"/>
</dbReference>
<dbReference type="STRING" id="151549.A0A4C1SRT9"/>
<accession>A0A4C1SRT9</accession>
<dbReference type="InterPro" id="IPR001611">
    <property type="entry name" value="Leu-rich_rpt"/>
</dbReference>
<dbReference type="SMART" id="SM00365">
    <property type="entry name" value="LRR_SD22"/>
    <property type="match status" value="1"/>
</dbReference>
<dbReference type="SUPFAM" id="SSF52075">
    <property type="entry name" value="Outer arm dynein light chain 1"/>
    <property type="match status" value="1"/>
</dbReference>
<reference evidence="1 2" key="1">
    <citation type="journal article" date="2019" name="Commun. Biol.">
        <title>The bagworm genome reveals a unique fibroin gene that provides high tensile strength.</title>
        <authorList>
            <person name="Kono N."/>
            <person name="Nakamura H."/>
            <person name="Ohtoshi R."/>
            <person name="Tomita M."/>
            <person name="Numata K."/>
            <person name="Arakawa K."/>
        </authorList>
    </citation>
    <scope>NUCLEOTIDE SEQUENCE [LARGE SCALE GENOMIC DNA]</scope>
</reference>
<name>A0A4C1SRT9_EUMVA</name>
<protein>
    <submittedName>
        <fullName evidence="1">Dynein regulatory complex subunit 3</fullName>
    </submittedName>
</protein>
<dbReference type="InterPro" id="IPR032675">
    <property type="entry name" value="LRR_dom_sf"/>
</dbReference>